<evidence type="ECO:0000313" key="2">
    <source>
        <dbReference type="Proteomes" id="UP001415857"/>
    </source>
</evidence>
<gene>
    <name evidence="1" type="ORF">L1049_001166</name>
</gene>
<accession>A0AAP0NB09</accession>
<dbReference type="EMBL" id="JBBPBK010000015">
    <property type="protein sequence ID" value="KAK9269393.1"/>
    <property type="molecule type" value="Genomic_DNA"/>
</dbReference>
<dbReference type="Proteomes" id="UP001415857">
    <property type="component" value="Unassembled WGS sequence"/>
</dbReference>
<comment type="caution">
    <text evidence="1">The sequence shown here is derived from an EMBL/GenBank/DDBJ whole genome shotgun (WGS) entry which is preliminary data.</text>
</comment>
<keyword evidence="2" id="KW-1185">Reference proteome</keyword>
<evidence type="ECO:0000313" key="1">
    <source>
        <dbReference type="EMBL" id="KAK9269393.1"/>
    </source>
</evidence>
<organism evidence="1 2">
    <name type="scientific">Liquidambar formosana</name>
    <name type="common">Formosan gum</name>
    <dbReference type="NCBI Taxonomy" id="63359"/>
    <lineage>
        <taxon>Eukaryota</taxon>
        <taxon>Viridiplantae</taxon>
        <taxon>Streptophyta</taxon>
        <taxon>Embryophyta</taxon>
        <taxon>Tracheophyta</taxon>
        <taxon>Spermatophyta</taxon>
        <taxon>Magnoliopsida</taxon>
        <taxon>eudicotyledons</taxon>
        <taxon>Gunneridae</taxon>
        <taxon>Pentapetalae</taxon>
        <taxon>Saxifragales</taxon>
        <taxon>Altingiaceae</taxon>
        <taxon>Liquidambar</taxon>
    </lineage>
</organism>
<proteinExistence type="predicted"/>
<sequence length="197" mass="22773">MECFIGFRIVMLVVDTSELIVGFDVGREEFRVLIPPPDYRHRQARHNFDLSLRELGGQLCLVDFTPEEHLVIWVMKEYGVGASWRKEYVVERPLIGLNRKFIGPLCLMKNEKILFSCSGGTFMRYDPVDQRFQVLRIQGLPPHYCLFTHVGSLVSLRDAERITSDFSYSFVSFAFSVNREAELTVEDGLQPTRILFS</sequence>
<reference evidence="1 2" key="1">
    <citation type="journal article" date="2024" name="Plant J.">
        <title>Genome sequences and population genomics reveal climatic adaptation and genomic divergence between two closely related sweetgum species.</title>
        <authorList>
            <person name="Xu W.Q."/>
            <person name="Ren C.Q."/>
            <person name="Zhang X.Y."/>
            <person name="Comes H.P."/>
            <person name="Liu X.H."/>
            <person name="Li Y.G."/>
            <person name="Kettle C.J."/>
            <person name="Jalonen R."/>
            <person name="Gaisberger H."/>
            <person name="Ma Y.Z."/>
            <person name="Qiu Y.X."/>
        </authorList>
    </citation>
    <scope>NUCLEOTIDE SEQUENCE [LARGE SCALE GENOMIC DNA]</scope>
    <source>
        <strain evidence="1">Hangzhou</strain>
    </source>
</reference>
<name>A0AAP0NB09_LIQFO</name>
<protein>
    <recommendedName>
        <fullName evidence="3">F-box associated domain-containing protein</fullName>
    </recommendedName>
</protein>
<evidence type="ECO:0008006" key="3">
    <source>
        <dbReference type="Google" id="ProtNLM"/>
    </source>
</evidence>
<dbReference type="AlphaFoldDB" id="A0AAP0NB09"/>